<organism evidence="5 6">
    <name type="scientific">Varroa destructor</name>
    <name type="common">Honeybee mite</name>
    <dbReference type="NCBI Taxonomy" id="109461"/>
    <lineage>
        <taxon>Eukaryota</taxon>
        <taxon>Metazoa</taxon>
        <taxon>Ecdysozoa</taxon>
        <taxon>Arthropoda</taxon>
        <taxon>Chelicerata</taxon>
        <taxon>Arachnida</taxon>
        <taxon>Acari</taxon>
        <taxon>Parasitiformes</taxon>
        <taxon>Mesostigmata</taxon>
        <taxon>Gamasina</taxon>
        <taxon>Dermanyssoidea</taxon>
        <taxon>Varroidae</taxon>
        <taxon>Varroa</taxon>
    </lineage>
</organism>
<dbReference type="SMART" id="SM00082">
    <property type="entry name" value="LRRCT"/>
    <property type="match status" value="1"/>
</dbReference>
<proteinExistence type="predicted"/>
<dbReference type="PANTHER" id="PTHR24369:SF210">
    <property type="entry name" value="CHAOPTIN-RELATED"/>
    <property type="match status" value="1"/>
</dbReference>
<dbReference type="InterPro" id="IPR032675">
    <property type="entry name" value="LRR_dom_sf"/>
</dbReference>
<dbReference type="OrthoDB" id="8400687at2759"/>
<dbReference type="Pfam" id="PF13855">
    <property type="entry name" value="LRR_8"/>
    <property type="match status" value="3"/>
</dbReference>
<dbReference type="InterPro" id="IPR001611">
    <property type="entry name" value="Leu-rich_rpt"/>
</dbReference>
<dbReference type="GO" id="GO:0005886">
    <property type="term" value="C:plasma membrane"/>
    <property type="evidence" value="ECO:0007669"/>
    <property type="project" value="TreeGrafter"/>
</dbReference>
<keyword evidence="6" id="KW-1185">Reference proteome</keyword>
<keyword evidence="2" id="KW-0732">Signal</keyword>
<dbReference type="GeneID" id="111249174"/>
<keyword evidence="1" id="KW-0433">Leucine-rich repeat</keyword>
<dbReference type="SUPFAM" id="SSF52058">
    <property type="entry name" value="L domain-like"/>
    <property type="match status" value="1"/>
</dbReference>
<evidence type="ECO:0000256" key="3">
    <source>
        <dbReference type="ARBA" id="ARBA00022737"/>
    </source>
</evidence>
<keyword evidence="3" id="KW-0677">Repeat</keyword>
<dbReference type="OMA" id="YLMRFIF"/>
<evidence type="ECO:0000256" key="1">
    <source>
        <dbReference type="ARBA" id="ARBA00022614"/>
    </source>
</evidence>
<feature type="domain" description="LRRCT" evidence="4">
    <location>
        <begin position="424"/>
        <end position="475"/>
    </location>
</feature>
<dbReference type="Gene3D" id="3.80.10.10">
    <property type="entry name" value="Ribonuclease Inhibitor"/>
    <property type="match status" value="3"/>
</dbReference>
<dbReference type="InParanoid" id="A0A7M7JX85"/>
<protein>
    <recommendedName>
        <fullName evidence="4">LRRCT domain-containing protein</fullName>
    </recommendedName>
</protein>
<evidence type="ECO:0000259" key="4">
    <source>
        <dbReference type="SMART" id="SM00082"/>
    </source>
</evidence>
<dbReference type="SMART" id="SM00369">
    <property type="entry name" value="LRR_TYP"/>
    <property type="match status" value="11"/>
</dbReference>
<evidence type="ECO:0000313" key="5">
    <source>
        <dbReference type="EnsemblMetazoa" id="XP_022658440"/>
    </source>
</evidence>
<dbReference type="AlphaFoldDB" id="A0A7M7JX85"/>
<dbReference type="PANTHER" id="PTHR24369">
    <property type="entry name" value="ANTIGEN BSP, PUTATIVE-RELATED"/>
    <property type="match status" value="1"/>
</dbReference>
<dbReference type="PROSITE" id="PS51450">
    <property type="entry name" value="LRR"/>
    <property type="match status" value="4"/>
</dbReference>
<dbReference type="RefSeq" id="XP_022658440.1">
    <property type="nucleotide sequence ID" value="XM_022802705.1"/>
</dbReference>
<accession>A0A7M7JX85</accession>
<dbReference type="InterPro" id="IPR050541">
    <property type="entry name" value="LRR_TM_domain-containing"/>
</dbReference>
<sequence length="509" mass="58232">MVQNALRQARRFNFSFQRVMHLEQNESHICMWFRWLSRDLLVWFLLVSTVVSGRRFGCPARVPGVQCYCIEKSRGLDIFCERSNIDKIRSILLLVAEQQDTIMYLKLINNYMGVLAEDILYGLDIKHLLVHEANISSIHRDAFQDLGDRLESLDLSKNHLTEIPTEAFEALKALVSLNLSLNRITMLRSESFRGLVSLIRLTLYGNRLHTLDSAAFLSCGNNLTRLNIGRNNLTRIPAEALALIAGLQHLDLHENNITQIETEHLPEELDKLNLAENQISEVGAGALKRLTGLVSLDLTRNNIDFIHPDAFREISGTMEWLKLGFNRLDEVPSEPLRDMIQLRELDLRGNNISKLESYAFSPFGANLKFLYMMHNRIASLSPEAFANLPHLEWLYLNHNRLRVLHRSVFEKITDTLVILDVHDNPLDCDCSLSWFYQYAHSSSGKIVVSLPLETKCSAPSHLKGISFKRLDMACLNSSGNHYNEAERNVAFVITCFINLMLNHRFFAIS</sequence>
<dbReference type="Proteomes" id="UP000594260">
    <property type="component" value="Unplaced"/>
</dbReference>
<reference evidence="5" key="1">
    <citation type="submission" date="2021-01" db="UniProtKB">
        <authorList>
            <consortium name="EnsemblMetazoa"/>
        </authorList>
    </citation>
    <scope>IDENTIFICATION</scope>
</reference>
<dbReference type="Pfam" id="PF00560">
    <property type="entry name" value="LRR_1"/>
    <property type="match status" value="1"/>
</dbReference>
<dbReference type="KEGG" id="vde:111249174"/>
<dbReference type="EnsemblMetazoa" id="XM_022802705">
    <property type="protein sequence ID" value="XP_022658440"/>
    <property type="gene ID" value="LOC111249174"/>
</dbReference>
<evidence type="ECO:0000313" key="6">
    <source>
        <dbReference type="Proteomes" id="UP000594260"/>
    </source>
</evidence>
<dbReference type="InterPro" id="IPR000483">
    <property type="entry name" value="Cys-rich_flank_reg_C"/>
</dbReference>
<dbReference type="InterPro" id="IPR003591">
    <property type="entry name" value="Leu-rich_rpt_typical-subtyp"/>
</dbReference>
<evidence type="ECO:0000256" key="2">
    <source>
        <dbReference type="ARBA" id="ARBA00022729"/>
    </source>
</evidence>
<dbReference type="SMART" id="SM00364">
    <property type="entry name" value="LRR_BAC"/>
    <property type="match status" value="5"/>
</dbReference>
<name>A0A7M7JX85_VARDE</name>